<keyword evidence="1" id="KW-0812">Transmembrane</keyword>
<feature type="transmembrane region" description="Helical" evidence="1">
    <location>
        <begin position="122"/>
        <end position="140"/>
    </location>
</feature>
<reference evidence="2 3" key="1">
    <citation type="submission" date="2020-05" db="EMBL/GenBank/DDBJ databases">
        <title>The draft genome sequence of Maribacter arenosus CAU 1321.</title>
        <authorList>
            <person name="Mu L."/>
        </authorList>
    </citation>
    <scope>NUCLEOTIDE SEQUENCE [LARGE SCALE GENOMIC DNA]</scope>
    <source>
        <strain evidence="2 3">CAU 1321</strain>
    </source>
</reference>
<keyword evidence="1" id="KW-1133">Transmembrane helix</keyword>
<sequence>MVAIRNEKCLVNSMVLLRLFIGWHFLYEGIIKLYNPDWTSYGYLASAQGPFRPFFIWMTNDSMIGMADWGNKIALVFVGLTLLLGIFEKWGAIVGALLLALYYLAHPSFPWVDQLNVEGSYWFVNKNLIELVACVVIYQMPTSRYFGLQRIFSKKEVMTHTK</sequence>
<accession>A0ABR7VFD5</accession>
<organism evidence="2 3">
    <name type="scientific">Maribacter arenosus</name>
    <dbReference type="NCBI Taxonomy" id="1854708"/>
    <lineage>
        <taxon>Bacteria</taxon>
        <taxon>Pseudomonadati</taxon>
        <taxon>Bacteroidota</taxon>
        <taxon>Flavobacteriia</taxon>
        <taxon>Flavobacteriales</taxon>
        <taxon>Flavobacteriaceae</taxon>
        <taxon>Maribacter</taxon>
    </lineage>
</organism>
<evidence type="ECO:0000313" key="2">
    <source>
        <dbReference type="EMBL" id="MBD0851580.1"/>
    </source>
</evidence>
<keyword evidence="3" id="KW-1185">Reference proteome</keyword>
<feature type="transmembrane region" description="Helical" evidence="1">
    <location>
        <begin position="73"/>
        <end position="102"/>
    </location>
</feature>
<proteinExistence type="predicted"/>
<evidence type="ECO:0000256" key="1">
    <source>
        <dbReference type="SAM" id="Phobius"/>
    </source>
</evidence>
<name>A0ABR7VFD5_9FLAO</name>
<comment type="caution">
    <text evidence="2">The sequence shown here is derived from an EMBL/GenBank/DDBJ whole genome shotgun (WGS) entry which is preliminary data.</text>
</comment>
<dbReference type="EMBL" id="JABTCG010000004">
    <property type="protein sequence ID" value="MBD0851580.1"/>
    <property type="molecule type" value="Genomic_DNA"/>
</dbReference>
<dbReference type="Proteomes" id="UP000598350">
    <property type="component" value="Unassembled WGS sequence"/>
</dbReference>
<gene>
    <name evidence="2" type="ORF">HPE63_12945</name>
</gene>
<dbReference type="RefSeq" id="WP_188314685.1">
    <property type="nucleotide sequence ID" value="NZ_JABTCG010000004.1"/>
</dbReference>
<evidence type="ECO:0000313" key="3">
    <source>
        <dbReference type="Proteomes" id="UP000598350"/>
    </source>
</evidence>
<protein>
    <submittedName>
        <fullName evidence="2">DoxX family membrane protein</fullName>
    </submittedName>
</protein>
<keyword evidence="1" id="KW-0472">Membrane</keyword>